<protein>
    <submittedName>
        <fullName evidence="2">Uncharacterized protein</fullName>
    </submittedName>
</protein>
<accession>A0A7S8IZ81</accession>
<evidence type="ECO:0000313" key="2">
    <source>
        <dbReference type="EMBL" id="QPD04862.1"/>
    </source>
</evidence>
<dbReference type="EMBL" id="CP047423">
    <property type="protein sequence ID" value="QPD04862.1"/>
    <property type="molecule type" value="Genomic_DNA"/>
</dbReference>
<organism evidence="2 3">
    <name type="scientific">Candidatus Nitrospira kreftii</name>
    <dbReference type="NCBI Taxonomy" id="2652173"/>
    <lineage>
        <taxon>Bacteria</taxon>
        <taxon>Pseudomonadati</taxon>
        <taxon>Nitrospirota</taxon>
        <taxon>Nitrospiria</taxon>
        <taxon>Nitrospirales</taxon>
        <taxon>Nitrospiraceae</taxon>
        <taxon>Nitrospira</taxon>
    </lineage>
</organism>
<name>A0A7S8IZ81_9BACT</name>
<dbReference type="KEGG" id="nkf:Nkreftii_002636"/>
<gene>
    <name evidence="2" type="ORF">Nkreftii_002636</name>
</gene>
<evidence type="ECO:0000256" key="1">
    <source>
        <dbReference type="SAM" id="MobiDB-lite"/>
    </source>
</evidence>
<dbReference type="AlphaFoldDB" id="A0A7S8IZ81"/>
<proteinExistence type="predicted"/>
<feature type="region of interest" description="Disordered" evidence="1">
    <location>
        <begin position="1"/>
        <end position="21"/>
    </location>
</feature>
<reference evidence="2 3" key="1">
    <citation type="journal article" date="2020" name="ISME J.">
        <title>Enrichment and physiological characterization of a novel comammox Nitrospira indicates ammonium inhibition of complete nitrification.</title>
        <authorList>
            <person name="Sakoula D."/>
            <person name="Koch H."/>
            <person name="Frank J."/>
            <person name="Jetten M.S.M."/>
            <person name="van Kessel M.A.H.J."/>
            <person name="Lucker S."/>
        </authorList>
    </citation>
    <scope>NUCLEOTIDE SEQUENCE [LARGE SCALE GENOMIC DNA]</scope>
    <source>
        <strain evidence="2">Comreactor17</strain>
    </source>
</reference>
<evidence type="ECO:0000313" key="3">
    <source>
        <dbReference type="Proteomes" id="UP000593737"/>
    </source>
</evidence>
<sequence length="90" mass="10113">MPPPLRRQPVSRSTSLKRPLNLHALQMMLQSGVMRRADCKPPGVNHARFHMVDDVACDPTNDTVTEQGWLARVILGGTQKARVSKRSQIR</sequence>
<dbReference type="Proteomes" id="UP000593737">
    <property type="component" value="Chromosome"/>
</dbReference>